<evidence type="ECO:0000256" key="1">
    <source>
        <dbReference type="ARBA" id="ARBA00009108"/>
    </source>
</evidence>
<protein>
    <submittedName>
        <fullName evidence="5">Uncharacterized conserved protein YlxW, UPF0749 family</fullName>
    </submittedName>
</protein>
<sequence>MTGDPHPDPAPDPVPDPMPDPMPDPAPHPVPDPTPDPVPDPAPGEAAAEPTPPAEPRAAGVATEPAAEGAPAAEELEAREPAASAAGEANAPDEQPAPPGRRRRRDPVAAALIGVLTLLLGFAFAVQVRVTDTDQALTGAREEDLVRILDELEAEEERLRGQLADQRAALRDLNDSDSRADAALEAAREQADALAILNGTVAAEGPGLLMTVRDPEGEVRVADVLGAIQELRGAGAETMQVDGIRIGVSSAVTGQPGALRIDDQPITSPYEIVVIGSPQDLETAMNIPGGVVDSINRRGGAVVIAQSDRVLVDALRPLETPQYAEPDN</sequence>
<gene>
    <name evidence="5" type="ORF">SAMN05660991_02082</name>
</gene>
<dbReference type="EMBL" id="FOEE01000005">
    <property type="protein sequence ID" value="SEO86186.1"/>
    <property type="molecule type" value="Genomic_DNA"/>
</dbReference>
<evidence type="ECO:0000256" key="3">
    <source>
        <dbReference type="SAM" id="MobiDB-lite"/>
    </source>
</evidence>
<dbReference type="Gene3D" id="3.30.70.1880">
    <property type="entry name" value="Protein of unknown function DUF881"/>
    <property type="match status" value="1"/>
</dbReference>
<feature type="coiled-coil region" evidence="2">
    <location>
        <begin position="142"/>
        <end position="176"/>
    </location>
</feature>
<keyword evidence="6" id="KW-1185">Reference proteome</keyword>
<dbReference type="Pfam" id="PF05949">
    <property type="entry name" value="DUF881"/>
    <property type="match status" value="1"/>
</dbReference>
<dbReference type="Proteomes" id="UP000198960">
    <property type="component" value="Unassembled WGS sequence"/>
</dbReference>
<dbReference type="PANTHER" id="PTHR37313">
    <property type="entry name" value="UPF0749 PROTEIN RV1825"/>
    <property type="match status" value="1"/>
</dbReference>
<feature type="compositionally biased region" description="Low complexity" evidence="3">
    <location>
        <begin position="56"/>
        <end position="73"/>
    </location>
</feature>
<keyword evidence="2" id="KW-0175">Coiled coil</keyword>
<dbReference type="GO" id="GO:0005886">
    <property type="term" value="C:plasma membrane"/>
    <property type="evidence" value="ECO:0007669"/>
    <property type="project" value="TreeGrafter"/>
</dbReference>
<evidence type="ECO:0000313" key="5">
    <source>
        <dbReference type="EMBL" id="SEO86186.1"/>
    </source>
</evidence>
<comment type="similarity">
    <text evidence="1">Belongs to the UPF0749 family.</text>
</comment>
<dbReference type="OrthoDB" id="3211287at2"/>
<feature type="compositionally biased region" description="Low complexity" evidence="3">
    <location>
        <begin position="81"/>
        <end position="94"/>
    </location>
</feature>
<evidence type="ECO:0000256" key="4">
    <source>
        <dbReference type="SAM" id="Phobius"/>
    </source>
</evidence>
<keyword evidence="4" id="KW-0812">Transmembrane</keyword>
<keyword evidence="4" id="KW-1133">Transmembrane helix</keyword>
<dbReference type="PANTHER" id="PTHR37313:SF2">
    <property type="entry name" value="UPF0749 PROTEIN YLXX"/>
    <property type="match status" value="1"/>
</dbReference>
<proteinExistence type="inferred from homology"/>
<feature type="compositionally biased region" description="Pro residues" evidence="3">
    <location>
        <begin position="10"/>
        <end position="42"/>
    </location>
</feature>
<accession>A0A1H8T651</accession>
<evidence type="ECO:0000256" key="2">
    <source>
        <dbReference type="SAM" id="Coils"/>
    </source>
</evidence>
<name>A0A1H8T651_9ACTN</name>
<reference evidence="6" key="1">
    <citation type="submission" date="2016-10" db="EMBL/GenBank/DDBJ databases">
        <authorList>
            <person name="Varghese N."/>
            <person name="Submissions S."/>
        </authorList>
    </citation>
    <scope>NUCLEOTIDE SEQUENCE [LARGE SCALE GENOMIC DNA]</scope>
    <source>
        <strain evidence="6">DSM 45413</strain>
    </source>
</reference>
<evidence type="ECO:0000313" key="6">
    <source>
        <dbReference type="Proteomes" id="UP000198960"/>
    </source>
</evidence>
<keyword evidence="4" id="KW-0472">Membrane</keyword>
<dbReference type="AlphaFoldDB" id="A0A1H8T651"/>
<dbReference type="InterPro" id="IPR010273">
    <property type="entry name" value="DUF881"/>
</dbReference>
<dbReference type="STRING" id="673521.SAMN05660991_02082"/>
<feature type="transmembrane region" description="Helical" evidence="4">
    <location>
        <begin position="108"/>
        <end position="126"/>
    </location>
</feature>
<organism evidence="5 6">
    <name type="scientific">Trujillonella endophytica</name>
    <dbReference type="NCBI Taxonomy" id="673521"/>
    <lineage>
        <taxon>Bacteria</taxon>
        <taxon>Bacillati</taxon>
        <taxon>Actinomycetota</taxon>
        <taxon>Actinomycetes</taxon>
        <taxon>Geodermatophilales</taxon>
        <taxon>Geodermatophilaceae</taxon>
        <taxon>Trujillonella</taxon>
    </lineage>
</organism>
<feature type="region of interest" description="Disordered" evidence="3">
    <location>
        <begin position="1"/>
        <end position="104"/>
    </location>
</feature>